<feature type="non-terminal residue" evidence="1">
    <location>
        <position position="1"/>
    </location>
</feature>
<dbReference type="EMBL" id="GDID01006505">
    <property type="protein sequence ID" value="JAP90101.1"/>
    <property type="molecule type" value="Transcribed_RNA"/>
</dbReference>
<name>A0A146K3B3_9EUKA</name>
<evidence type="ECO:0000313" key="1">
    <source>
        <dbReference type="EMBL" id="JAP90101.1"/>
    </source>
</evidence>
<proteinExistence type="predicted"/>
<dbReference type="AlphaFoldDB" id="A0A146K3B3"/>
<sequence>HQIVNPLLLMQNNLQQNQYKFEQQTGKLFAYGQSFDFEQIPEEIRLQVECIIAPSLHTLNEQNKLFRRLKYLIIPNVEVFDEGCCKGLKLLQMVFAPKAKIIMKNSTNYSCCLRNLVLSKQTKFCNRSIGFVYLRVLRIREAEPNTFESIIAQKSQIFQDSAIQDMDKSNWSLKIQDESKNLVSRKLFNEIDQSIFYKTTRQKLRQFGMKNKTKDCSIFYKSKDRIAGIVEDINKYQQNLLDIQQQPQTGDAQNANQLNKIQQIIQLHYQTEYCNGILTIHSLNLSEIQIQKINEFDEDIDEIIAPNLTSLQGFNHVKYIFVKKIHIPNVVDIGDQFFFTVQRLVLSNLKQVREQQFCFFFNLTYIELLNLENNLKHNFYYCFSLQTVIIPKIKQITDSFQYCYELSYIEADSLTKIENLFTEAFQQFKLFAPNLQIEESQLQRMNAVLVNHKIPQTQKFDLKYFILQNQMHNQQIFQIKSEKFKALSAKSALSSAVSEALL</sequence>
<organism evidence="1">
    <name type="scientific">Trepomonas sp. PC1</name>
    <dbReference type="NCBI Taxonomy" id="1076344"/>
    <lineage>
        <taxon>Eukaryota</taxon>
        <taxon>Metamonada</taxon>
        <taxon>Diplomonadida</taxon>
        <taxon>Hexamitidae</taxon>
        <taxon>Hexamitinae</taxon>
        <taxon>Trepomonas</taxon>
    </lineage>
</organism>
<evidence type="ECO:0008006" key="2">
    <source>
        <dbReference type="Google" id="ProtNLM"/>
    </source>
</evidence>
<reference evidence="1" key="1">
    <citation type="submission" date="2015-07" db="EMBL/GenBank/DDBJ databases">
        <title>Adaptation to a free-living lifestyle via gene acquisitions in the diplomonad Trepomonas sp. PC1.</title>
        <authorList>
            <person name="Xu F."/>
            <person name="Jerlstrom-Hultqvist J."/>
            <person name="Kolisko M."/>
            <person name="Simpson A.G.B."/>
            <person name="Roger A.J."/>
            <person name="Svard S.G."/>
            <person name="Andersson J.O."/>
        </authorList>
    </citation>
    <scope>NUCLEOTIDE SEQUENCE</scope>
    <source>
        <strain evidence="1">PC1</strain>
    </source>
</reference>
<gene>
    <name evidence="1" type="ORF">TPC1_30404</name>
</gene>
<protein>
    <recommendedName>
        <fullName evidence="2">Leucine rich repeats-containing protein</fullName>
    </recommendedName>
</protein>
<accession>A0A146K3B3</accession>